<evidence type="ECO:0000313" key="1">
    <source>
        <dbReference type="EMBL" id="KAK6751532.1"/>
    </source>
</evidence>
<keyword evidence="2" id="KW-1185">Reference proteome</keyword>
<proteinExistence type="predicted"/>
<organism evidence="1 2">
    <name type="scientific">Necator americanus</name>
    <name type="common">Human hookworm</name>
    <dbReference type="NCBI Taxonomy" id="51031"/>
    <lineage>
        <taxon>Eukaryota</taxon>
        <taxon>Metazoa</taxon>
        <taxon>Ecdysozoa</taxon>
        <taxon>Nematoda</taxon>
        <taxon>Chromadorea</taxon>
        <taxon>Rhabditida</taxon>
        <taxon>Rhabditina</taxon>
        <taxon>Rhabditomorpha</taxon>
        <taxon>Strongyloidea</taxon>
        <taxon>Ancylostomatidae</taxon>
        <taxon>Bunostominae</taxon>
        <taxon>Necator</taxon>
    </lineage>
</organism>
<reference evidence="1 2" key="1">
    <citation type="submission" date="2023-08" db="EMBL/GenBank/DDBJ databases">
        <title>A Necator americanus chromosomal reference genome.</title>
        <authorList>
            <person name="Ilik V."/>
            <person name="Petrzelkova K.J."/>
            <person name="Pardy F."/>
            <person name="Fuh T."/>
            <person name="Niatou-Singa F.S."/>
            <person name="Gouil Q."/>
            <person name="Baker L."/>
            <person name="Ritchie M.E."/>
            <person name="Jex A.R."/>
            <person name="Gazzola D."/>
            <person name="Li H."/>
            <person name="Toshio Fujiwara R."/>
            <person name="Zhan B."/>
            <person name="Aroian R.V."/>
            <person name="Pafco B."/>
            <person name="Schwarz E.M."/>
        </authorList>
    </citation>
    <scope>NUCLEOTIDE SEQUENCE [LARGE SCALE GENOMIC DNA]</scope>
    <source>
        <strain evidence="1 2">Aroian</strain>
        <tissue evidence="1">Whole animal</tissue>
    </source>
</reference>
<gene>
    <name evidence="1" type="primary">Necator_chrIV.g16419</name>
    <name evidence="1" type="ORF">RB195_003122</name>
</gene>
<dbReference type="EMBL" id="JAVFWL010000004">
    <property type="protein sequence ID" value="KAK6751532.1"/>
    <property type="molecule type" value="Genomic_DNA"/>
</dbReference>
<dbReference type="Proteomes" id="UP001303046">
    <property type="component" value="Unassembled WGS sequence"/>
</dbReference>
<protein>
    <submittedName>
        <fullName evidence="1">Uncharacterized protein</fullName>
    </submittedName>
</protein>
<comment type="caution">
    <text evidence="1">The sequence shown here is derived from an EMBL/GenBank/DDBJ whole genome shotgun (WGS) entry which is preliminary data.</text>
</comment>
<accession>A0ABR1DM46</accession>
<evidence type="ECO:0000313" key="2">
    <source>
        <dbReference type="Proteomes" id="UP001303046"/>
    </source>
</evidence>
<sequence length="146" mass="16735">MVAPRRTGLQESSRLAKRKRTRMTIYTYNARTLASDAAIEDLIMQAGKFTYEVIGLTETRRRHQLNAVYDNRKELFLGTTVKVLVKLASSSTRVWQSTSTLSNTLQPGLDVYGRKDVVQRQFRQSSSLTLQHQATMKKKSKHSIWT</sequence>
<name>A0ABR1DM46_NECAM</name>